<dbReference type="PANTHER" id="PTHR48054:SF59">
    <property type="entry name" value="PROTEIN KINASE DOMAIN-CONTAINING PROTEIN"/>
    <property type="match status" value="1"/>
</dbReference>
<dbReference type="SUPFAM" id="SSF52047">
    <property type="entry name" value="RNI-like"/>
    <property type="match status" value="1"/>
</dbReference>
<dbReference type="Gene3D" id="3.80.10.10">
    <property type="entry name" value="Ribonuclease Inhibitor"/>
    <property type="match status" value="2"/>
</dbReference>
<dbReference type="SUPFAM" id="SSF56112">
    <property type="entry name" value="Protein kinase-like (PK-like)"/>
    <property type="match status" value="1"/>
</dbReference>
<dbReference type="PANTHER" id="PTHR48054">
    <property type="entry name" value="RECEPTOR KINASE-LIKE PROTEIN XA21"/>
    <property type="match status" value="1"/>
</dbReference>
<reference evidence="7" key="1">
    <citation type="submission" date="2023-02" db="EMBL/GenBank/DDBJ databases">
        <title>Genome of toxic invasive species Heracleum sosnowskyi carries increased number of genes despite the absence of recent whole-genome duplications.</title>
        <authorList>
            <person name="Schelkunov M."/>
            <person name="Shtratnikova V."/>
            <person name="Makarenko M."/>
            <person name="Klepikova A."/>
            <person name="Omelchenko D."/>
            <person name="Novikova G."/>
            <person name="Obukhova E."/>
            <person name="Bogdanov V."/>
            <person name="Penin A."/>
            <person name="Logacheva M."/>
        </authorList>
    </citation>
    <scope>NUCLEOTIDE SEQUENCE</scope>
    <source>
        <strain evidence="7">Hsosn_3</strain>
        <tissue evidence="7">Leaf</tissue>
    </source>
</reference>
<evidence type="ECO:0000256" key="6">
    <source>
        <dbReference type="ARBA" id="ARBA00023180"/>
    </source>
</evidence>
<name>A0AAD8HE87_9APIA</name>
<keyword evidence="2" id="KW-0433">Leucine-rich repeat</keyword>
<dbReference type="InterPro" id="IPR011009">
    <property type="entry name" value="Kinase-like_dom_sf"/>
</dbReference>
<dbReference type="Pfam" id="PF00560">
    <property type="entry name" value="LRR_1"/>
    <property type="match status" value="6"/>
</dbReference>
<organism evidence="7 8">
    <name type="scientific">Heracleum sosnowskyi</name>
    <dbReference type="NCBI Taxonomy" id="360622"/>
    <lineage>
        <taxon>Eukaryota</taxon>
        <taxon>Viridiplantae</taxon>
        <taxon>Streptophyta</taxon>
        <taxon>Embryophyta</taxon>
        <taxon>Tracheophyta</taxon>
        <taxon>Spermatophyta</taxon>
        <taxon>Magnoliopsida</taxon>
        <taxon>eudicotyledons</taxon>
        <taxon>Gunneridae</taxon>
        <taxon>Pentapetalae</taxon>
        <taxon>asterids</taxon>
        <taxon>campanulids</taxon>
        <taxon>Apiales</taxon>
        <taxon>Apiaceae</taxon>
        <taxon>Apioideae</taxon>
        <taxon>apioid superclade</taxon>
        <taxon>Tordylieae</taxon>
        <taxon>Tordyliinae</taxon>
        <taxon>Heracleum</taxon>
    </lineage>
</organism>
<keyword evidence="6" id="KW-0325">Glycoprotein</keyword>
<keyword evidence="4" id="KW-0677">Repeat</keyword>
<evidence type="ECO:0000256" key="1">
    <source>
        <dbReference type="ARBA" id="ARBA00004370"/>
    </source>
</evidence>
<dbReference type="GO" id="GO:0016020">
    <property type="term" value="C:membrane"/>
    <property type="evidence" value="ECO:0007669"/>
    <property type="project" value="UniProtKB-SubCell"/>
</dbReference>
<dbReference type="InterPro" id="IPR052592">
    <property type="entry name" value="LRR-RLK"/>
</dbReference>
<keyword evidence="8" id="KW-1185">Reference proteome</keyword>
<gene>
    <name evidence="7" type="ORF">POM88_040519</name>
</gene>
<evidence type="ECO:0000256" key="2">
    <source>
        <dbReference type="ARBA" id="ARBA00022614"/>
    </source>
</evidence>
<dbReference type="Proteomes" id="UP001237642">
    <property type="component" value="Unassembled WGS sequence"/>
</dbReference>
<protein>
    <submittedName>
        <fullName evidence="7">Uncharacterized protein</fullName>
    </submittedName>
</protein>
<dbReference type="InterPro" id="IPR032675">
    <property type="entry name" value="LRR_dom_sf"/>
</dbReference>
<sequence length="418" mass="44997">MTSLQVISTIEIPFGGSIPDSLGQLKDLNYLALGGTNLSGIIPLSFYNLSSIATISLDKNQLQGTLLPSIGLMFPRLEILHIPINHFTGTIPVSLSNCSNLTTLEFSINNFYGKFALDFGGLKNMKSIRMSDNYLGSGEANEMSFIDSLTKCSHLQTLELRGNRLKGPIPISIGNLSSNLSFLNLQFNQLHGELPPTIGNLVGLQNLIVDNNQFTGTIPSTIGNLTILGRLWLQNNSFFGIIPDSTGKLSMLLELHMELNQLEGVIPTGLGNCQRLLKLDLSQNNLSGLIPNVVFTISALSSYLNLSGNHLHGSMPSDVGNLRNLGSLDLSKNDLSGIIPNSFGTYMVAHVEDFGLAKLFNPKQKDGNQSSSLGLRGTTGYAAPEYGLGSRGNSLSFPGTLLGFTTSGSLKLELHNQR</sequence>
<evidence type="ECO:0000313" key="8">
    <source>
        <dbReference type="Proteomes" id="UP001237642"/>
    </source>
</evidence>
<evidence type="ECO:0000313" key="7">
    <source>
        <dbReference type="EMBL" id="KAK1364958.1"/>
    </source>
</evidence>
<accession>A0AAD8HE87</accession>
<keyword evidence="3" id="KW-0732">Signal</keyword>
<dbReference type="InterPro" id="IPR001611">
    <property type="entry name" value="Leu-rich_rpt"/>
</dbReference>
<comment type="subcellular location">
    <subcellularLocation>
        <location evidence="1">Membrane</location>
    </subcellularLocation>
</comment>
<reference evidence="7" key="2">
    <citation type="submission" date="2023-05" db="EMBL/GenBank/DDBJ databases">
        <authorList>
            <person name="Schelkunov M.I."/>
        </authorList>
    </citation>
    <scope>NUCLEOTIDE SEQUENCE</scope>
    <source>
        <strain evidence="7">Hsosn_3</strain>
        <tissue evidence="7">Leaf</tissue>
    </source>
</reference>
<evidence type="ECO:0000256" key="3">
    <source>
        <dbReference type="ARBA" id="ARBA00022729"/>
    </source>
</evidence>
<comment type="caution">
    <text evidence="7">The sequence shown here is derived from an EMBL/GenBank/DDBJ whole genome shotgun (WGS) entry which is preliminary data.</text>
</comment>
<keyword evidence="5" id="KW-0472">Membrane</keyword>
<dbReference type="EMBL" id="JAUIZM010000009">
    <property type="protein sequence ID" value="KAK1364958.1"/>
    <property type="molecule type" value="Genomic_DNA"/>
</dbReference>
<proteinExistence type="predicted"/>
<evidence type="ECO:0000256" key="5">
    <source>
        <dbReference type="ARBA" id="ARBA00023136"/>
    </source>
</evidence>
<dbReference type="FunFam" id="3.80.10.10:FF:000041">
    <property type="entry name" value="LRR receptor-like serine/threonine-protein kinase ERECTA"/>
    <property type="match status" value="1"/>
</dbReference>
<dbReference type="AlphaFoldDB" id="A0AAD8HE87"/>
<evidence type="ECO:0000256" key="4">
    <source>
        <dbReference type="ARBA" id="ARBA00022737"/>
    </source>
</evidence>
<dbReference type="PRINTS" id="PR00019">
    <property type="entry name" value="LEURICHRPT"/>
</dbReference>